<name>A0A2T0XJ49_9BURK</name>
<dbReference type="AlphaFoldDB" id="A0A2T0XJ49"/>
<dbReference type="InterPro" id="IPR047610">
    <property type="entry name" value="ImuA_translesion"/>
</dbReference>
<dbReference type="InterPro" id="IPR017166">
    <property type="entry name" value="UCP037290"/>
</dbReference>
<sequence length="240" mass="26804">MLIQPETIHPALWRGAQMSRVVGPCISTGYADLDASLPGGGWPQGNLIDLLLAQPGIGEMRLLQPMLQQLLAKQSDACPVILLNPPYEPNAICWAKWQLPTDRLLLIRARKPKDSAWIAEQILRSNHCAALLCWLDPIRQADLRRLHLLAQGTESLFLTFRPMTTKDQASPAPLRLSLHAIFDGLEISVFKRRGPVLKQIVRLNWYGTDKPQIPGDRSLDRSTPQRAQSERLAAALAHRA</sequence>
<dbReference type="Proteomes" id="UP000238308">
    <property type="component" value="Unassembled WGS sequence"/>
</dbReference>
<evidence type="ECO:0000313" key="1">
    <source>
        <dbReference type="EMBL" id="PRY98979.1"/>
    </source>
</evidence>
<dbReference type="EMBL" id="PVTV01000011">
    <property type="protein sequence ID" value="PRY98979.1"/>
    <property type="molecule type" value="Genomic_DNA"/>
</dbReference>
<gene>
    <name evidence="1" type="ORF">BCM14_0416</name>
</gene>
<keyword evidence="2" id="KW-1185">Reference proteome</keyword>
<proteinExistence type="predicted"/>
<reference evidence="1 2" key="1">
    <citation type="submission" date="2018-03" db="EMBL/GenBank/DDBJ databases">
        <title>Genomic Encyclopedia of Type Strains, Phase III (KMG-III): the genomes of soil and plant-associated and newly described type strains.</title>
        <authorList>
            <person name="Whitman W."/>
        </authorList>
    </citation>
    <scope>NUCLEOTIDE SEQUENCE [LARGE SCALE GENOMIC DNA]</scope>
    <source>
        <strain evidence="1 2">MWH-P2sevCIIIb</strain>
    </source>
</reference>
<organism evidence="1 2">
    <name type="scientific">Jezberella montanilacus</name>
    <dbReference type="NCBI Taxonomy" id="323426"/>
    <lineage>
        <taxon>Bacteria</taxon>
        <taxon>Pseudomonadati</taxon>
        <taxon>Pseudomonadota</taxon>
        <taxon>Betaproteobacteria</taxon>
        <taxon>Burkholderiales</taxon>
        <taxon>Alcaligenaceae</taxon>
        <taxon>Jezberella</taxon>
    </lineage>
</organism>
<protein>
    <submittedName>
        <fullName evidence="1">Protein ImuA</fullName>
    </submittedName>
</protein>
<dbReference type="SUPFAM" id="SSF52540">
    <property type="entry name" value="P-loop containing nucleoside triphosphate hydrolases"/>
    <property type="match status" value="1"/>
</dbReference>
<dbReference type="OrthoDB" id="9811176at2"/>
<comment type="caution">
    <text evidence="1">The sequence shown here is derived from an EMBL/GenBank/DDBJ whole genome shotgun (WGS) entry which is preliminary data.</text>
</comment>
<accession>A0A2T0XJ49</accession>
<dbReference type="RefSeq" id="WP_106226329.1">
    <property type="nucleotide sequence ID" value="NZ_PVTV01000011.1"/>
</dbReference>
<dbReference type="PIRSF" id="PIRSF037290">
    <property type="entry name" value="UCP037290"/>
    <property type="match status" value="1"/>
</dbReference>
<dbReference type="NCBIfam" id="NF033429">
    <property type="entry name" value="ImuA_translesion"/>
    <property type="match status" value="1"/>
</dbReference>
<dbReference type="InterPro" id="IPR027417">
    <property type="entry name" value="P-loop_NTPase"/>
</dbReference>
<dbReference type="Gene3D" id="3.40.50.300">
    <property type="entry name" value="P-loop containing nucleotide triphosphate hydrolases"/>
    <property type="match status" value="1"/>
</dbReference>
<evidence type="ECO:0000313" key="2">
    <source>
        <dbReference type="Proteomes" id="UP000238308"/>
    </source>
</evidence>